<dbReference type="PIRSF" id="PIRSF019307">
    <property type="entry name" value="UCP019307"/>
    <property type="match status" value="1"/>
</dbReference>
<dbReference type="InterPro" id="IPR011051">
    <property type="entry name" value="RmlC_Cupin_sf"/>
</dbReference>
<dbReference type="PANTHER" id="PTHR36448:SF2">
    <property type="entry name" value="CUPIN TYPE-1 DOMAIN-CONTAINING PROTEIN"/>
    <property type="match status" value="1"/>
</dbReference>
<dbReference type="InterPro" id="IPR014500">
    <property type="entry name" value="UCP019307_cupin"/>
</dbReference>
<dbReference type="InterPro" id="IPR014710">
    <property type="entry name" value="RmlC-like_jellyroll"/>
</dbReference>
<evidence type="ECO:0000313" key="2">
    <source>
        <dbReference type="EMBL" id="NKZ37700.1"/>
    </source>
</evidence>
<proteinExistence type="predicted"/>
<organism evidence="2 3">
    <name type="scientific">Oleiagrimonas citrea</name>
    <dbReference type="NCBI Taxonomy" id="1665687"/>
    <lineage>
        <taxon>Bacteria</taxon>
        <taxon>Pseudomonadati</taxon>
        <taxon>Pseudomonadota</taxon>
        <taxon>Gammaproteobacteria</taxon>
        <taxon>Lysobacterales</taxon>
        <taxon>Rhodanobacteraceae</taxon>
        <taxon>Oleiagrimonas</taxon>
    </lineage>
</organism>
<dbReference type="EMBL" id="JAAZQD010000001">
    <property type="protein sequence ID" value="NKZ37700.1"/>
    <property type="molecule type" value="Genomic_DNA"/>
</dbReference>
<gene>
    <name evidence="2" type="ORF">HF690_01870</name>
</gene>
<dbReference type="InterPro" id="IPR013096">
    <property type="entry name" value="Cupin_2"/>
</dbReference>
<dbReference type="InterPro" id="IPR047121">
    <property type="entry name" value="YjiB-like"/>
</dbReference>
<dbReference type="PANTHER" id="PTHR36448">
    <property type="entry name" value="BLR7373 PROTEIN"/>
    <property type="match status" value="1"/>
</dbReference>
<dbReference type="Proteomes" id="UP000541636">
    <property type="component" value="Unassembled WGS sequence"/>
</dbReference>
<dbReference type="Gene3D" id="2.60.120.10">
    <property type="entry name" value="Jelly Rolls"/>
    <property type="match status" value="1"/>
</dbReference>
<feature type="domain" description="Cupin type-2" evidence="1">
    <location>
        <begin position="60"/>
        <end position="108"/>
    </location>
</feature>
<keyword evidence="3" id="KW-1185">Reference proteome</keyword>
<dbReference type="SUPFAM" id="SSF51182">
    <property type="entry name" value="RmlC-like cupins"/>
    <property type="match status" value="1"/>
</dbReference>
<name>A0A846ZJI5_9GAMM</name>
<dbReference type="Pfam" id="PF07883">
    <property type="entry name" value="Cupin_2"/>
    <property type="match status" value="1"/>
</dbReference>
<evidence type="ECO:0000259" key="1">
    <source>
        <dbReference type="Pfam" id="PF07883"/>
    </source>
</evidence>
<dbReference type="AlphaFoldDB" id="A0A846ZJI5"/>
<accession>A0A846ZJI5</accession>
<dbReference type="CDD" id="cd02219">
    <property type="entry name" value="cupin_YjlB-like"/>
    <property type="match status" value="1"/>
</dbReference>
<comment type="caution">
    <text evidence="2">The sequence shown here is derived from an EMBL/GenBank/DDBJ whole genome shotgun (WGS) entry which is preliminary data.</text>
</comment>
<protein>
    <submittedName>
        <fullName evidence="2">Cupin domain-containing protein</fullName>
    </submittedName>
</protein>
<reference evidence="2 3" key="1">
    <citation type="journal article" date="2017" name="Int. J. Syst. Evol. Microbiol.">
        <title>Oleiagrimonas citrea sp. nov., a marine bacterium isolated from tidal flat sediment and emended description of the genus Oleiagrimonas Fang et al. 2015 and Oleiagrimonas soli.</title>
        <authorList>
            <person name="Yang S.H."/>
            <person name="Seo H.S."/>
            <person name="Seong C.N."/>
            <person name="Kwon K.K."/>
        </authorList>
    </citation>
    <scope>NUCLEOTIDE SEQUENCE [LARGE SCALE GENOMIC DNA]</scope>
    <source>
        <strain evidence="2 3">MEBiC09124</strain>
    </source>
</reference>
<sequence length="169" mass="18540">MREPDAWRFSCDGHVPNHPQFPVLHYPGVLPEGPDRAARFEALFATHHWPPAWRAGIYPWHHYHATAHEAFGIASGRARLRLGGAEGRDVEVVAGDVLVLPAGTAHCGLEASDDFVAVGAYPQDADVDMHRASETLPASIFTLIHNVPHPDADPVSGREGPLMRLWPRT</sequence>
<evidence type="ECO:0000313" key="3">
    <source>
        <dbReference type="Proteomes" id="UP000541636"/>
    </source>
</evidence>